<dbReference type="OrthoDB" id="1117814at2"/>
<dbReference type="RefSeq" id="WP_133756420.1">
    <property type="nucleotide sequence ID" value="NZ_SOBW01000007.1"/>
</dbReference>
<sequence length="346" mass="40451">MARSTPFTTLQIIADILSFNTPQQILSEQLQNTKINWDAVVVISSNHLMLPALYCRLKSKGLLPYIPTDLQNYLEEITDINRARNEKLLKETYIISDILSKENIDHVFIKGIALIASSTYEDMGERMIGDIDILVADNHIEHAFDLINKLGYTKTITYNYDNKNLRHLPRQISEHNFGAIELHREILRFKFKHLINPVEVLKNKRIINGISVPSIDDSIKISILALQVNDNAHYLGNMHLKSIFDCINLKLPQNKKLLHILSKEKHANSFLHISNLFFKELYARRPFYTSKFLRGYFRFKLQRPKLGYRINHILKTYNTYTASLLRFLTNKSYRSYVLKLFLVREN</sequence>
<gene>
    <name evidence="1" type="ORF">BXY82_0314</name>
</gene>
<accession>A0A4R7Q5S0</accession>
<protein>
    <submittedName>
        <fullName evidence="1">Putative nucleotidyltransferase-like protein</fullName>
    </submittedName>
</protein>
<dbReference type="InterPro" id="IPR039498">
    <property type="entry name" value="NTP_transf_5"/>
</dbReference>
<evidence type="ECO:0000313" key="1">
    <source>
        <dbReference type="EMBL" id="TDU42913.1"/>
    </source>
</evidence>
<comment type="caution">
    <text evidence="1">The sequence shown here is derived from an EMBL/GenBank/DDBJ whole genome shotgun (WGS) entry which is preliminary data.</text>
</comment>
<keyword evidence="2" id="KW-1185">Reference proteome</keyword>
<proteinExistence type="predicted"/>
<dbReference type="Pfam" id="PF14907">
    <property type="entry name" value="NTP_transf_5"/>
    <property type="match status" value="1"/>
</dbReference>
<keyword evidence="1" id="KW-0808">Transferase</keyword>
<reference evidence="1 2" key="1">
    <citation type="submission" date="2019-03" db="EMBL/GenBank/DDBJ databases">
        <title>Genomic Encyclopedia of Archaeal and Bacterial Type Strains, Phase II (KMG-II): from individual species to whole genera.</title>
        <authorList>
            <person name="Goeker M."/>
        </authorList>
    </citation>
    <scope>NUCLEOTIDE SEQUENCE [LARGE SCALE GENOMIC DNA]</scope>
    <source>
        <strain evidence="1 2">DSM 28135</strain>
    </source>
</reference>
<dbReference type="GO" id="GO:0016740">
    <property type="term" value="F:transferase activity"/>
    <property type="evidence" value="ECO:0007669"/>
    <property type="project" value="UniProtKB-KW"/>
</dbReference>
<organism evidence="1 2">
    <name type="scientific">Gelidibacter sediminis</name>
    <dbReference type="NCBI Taxonomy" id="1608710"/>
    <lineage>
        <taxon>Bacteria</taxon>
        <taxon>Pseudomonadati</taxon>
        <taxon>Bacteroidota</taxon>
        <taxon>Flavobacteriia</taxon>
        <taxon>Flavobacteriales</taxon>
        <taxon>Flavobacteriaceae</taxon>
        <taxon>Gelidibacter</taxon>
    </lineage>
</organism>
<name>A0A4R7Q5S0_9FLAO</name>
<dbReference type="EMBL" id="SOBW01000007">
    <property type="protein sequence ID" value="TDU42913.1"/>
    <property type="molecule type" value="Genomic_DNA"/>
</dbReference>
<evidence type="ECO:0000313" key="2">
    <source>
        <dbReference type="Proteomes" id="UP000294689"/>
    </source>
</evidence>
<dbReference type="Proteomes" id="UP000294689">
    <property type="component" value="Unassembled WGS sequence"/>
</dbReference>
<dbReference type="AlphaFoldDB" id="A0A4R7Q5S0"/>